<dbReference type="Proteomes" id="UP000504611">
    <property type="component" value="Unplaced"/>
</dbReference>
<evidence type="ECO:0000313" key="1">
    <source>
        <dbReference type="Proteomes" id="UP000504611"/>
    </source>
</evidence>
<organism evidence="1 2">
    <name type="scientific">Notothenia coriiceps</name>
    <name type="common">black rockcod</name>
    <dbReference type="NCBI Taxonomy" id="8208"/>
    <lineage>
        <taxon>Eukaryota</taxon>
        <taxon>Metazoa</taxon>
        <taxon>Chordata</taxon>
        <taxon>Craniata</taxon>
        <taxon>Vertebrata</taxon>
        <taxon>Euteleostomi</taxon>
        <taxon>Actinopterygii</taxon>
        <taxon>Neopterygii</taxon>
        <taxon>Teleostei</taxon>
        <taxon>Neoteleostei</taxon>
        <taxon>Acanthomorphata</taxon>
        <taxon>Eupercaria</taxon>
        <taxon>Perciformes</taxon>
        <taxon>Notothenioidei</taxon>
        <taxon>Nototheniidae</taxon>
        <taxon>Notothenia</taxon>
    </lineage>
</organism>
<evidence type="ECO:0000313" key="2">
    <source>
        <dbReference type="RefSeq" id="XP_010788733.1"/>
    </source>
</evidence>
<proteinExistence type="predicted"/>
<name>A0A6I9PNF4_9TELE</name>
<protein>
    <submittedName>
        <fullName evidence="2">Uncharacterized protein</fullName>
    </submittedName>
</protein>
<dbReference type="RefSeq" id="XP_010788733.1">
    <property type="nucleotide sequence ID" value="XM_010790431.1"/>
</dbReference>
<dbReference type="GeneID" id="104962041"/>
<sequence length="304" mass="35078">MDFLVLEDNLEFLEMLVPEVNQEHLVKSLLQLALMLLQSQDHQDLPDLQVLLEPMVCLVPSARLVSQDDPELREIKEIKEIKDIREIRESKGNLASLGLSHVQKPPEPTNLPQVLACLAHQVLQGMLEQLVLQVLLVRVNRVLLDAGVLQESQELVFLDLQEIKESRAVLFLPQEPFLLDHQDPRAHQVTEDQKGSKENQVNQDFQGVQEVQGNQVMVSLDLRDLRVHQAPRGQRGSMEIKDHLDHLDYLDYLVRLEEMEVDQQMWVRTLQSTFRVAHSVQAPQGHLDHQVLLEEMELYLDHLM</sequence>
<reference evidence="2" key="1">
    <citation type="submission" date="2025-08" db="UniProtKB">
        <authorList>
            <consortium name="RefSeq"/>
        </authorList>
    </citation>
    <scope>IDENTIFICATION</scope>
    <source>
        <tissue evidence="2">Muscle</tissue>
    </source>
</reference>
<gene>
    <name evidence="2" type="primary">LOC104962041</name>
</gene>
<accession>A0A6I9PNF4</accession>
<keyword evidence="1" id="KW-1185">Reference proteome</keyword>
<dbReference type="AlphaFoldDB" id="A0A6I9PNF4"/>
<dbReference type="KEGG" id="ncc:104962041"/>